<name>A0AA48HXK2_9FIRM</name>
<dbReference type="KEGG" id="ips:CfP315_0024"/>
<dbReference type="GO" id="GO:0016757">
    <property type="term" value="F:glycosyltransferase activity"/>
    <property type="evidence" value="ECO:0007669"/>
    <property type="project" value="UniProtKB-KW"/>
</dbReference>
<dbReference type="InterPro" id="IPR001173">
    <property type="entry name" value="Glyco_trans_2-like"/>
</dbReference>
<organism evidence="4">
    <name type="scientific">Candidatus Improbicoccus pseudotrichonymphae</name>
    <dbReference type="NCBI Taxonomy" id="3033792"/>
    <lineage>
        <taxon>Bacteria</taxon>
        <taxon>Bacillati</taxon>
        <taxon>Bacillota</taxon>
        <taxon>Clostridia</taxon>
        <taxon>Candidatus Improbicoccus</taxon>
    </lineage>
</organism>
<dbReference type="PANTHER" id="PTHR22916:SF51">
    <property type="entry name" value="GLYCOSYLTRANSFERASE EPSH-RELATED"/>
    <property type="match status" value="1"/>
</dbReference>
<dbReference type="AlphaFoldDB" id="A0AA48HXK2"/>
<accession>A0AA48HXK2</accession>
<dbReference type="Gene3D" id="3.90.550.10">
    <property type="entry name" value="Spore Coat Polysaccharide Biosynthesis Protein SpsA, Chain A"/>
    <property type="match status" value="1"/>
</dbReference>
<proteinExistence type="predicted"/>
<dbReference type="Pfam" id="PF00535">
    <property type="entry name" value="Glycos_transf_2"/>
    <property type="match status" value="1"/>
</dbReference>
<evidence type="ECO:0000313" key="4">
    <source>
        <dbReference type="EMBL" id="BED91536.1"/>
    </source>
</evidence>
<dbReference type="EMBL" id="AP027924">
    <property type="protein sequence ID" value="BED91536.1"/>
    <property type="molecule type" value="Genomic_DNA"/>
</dbReference>
<evidence type="ECO:0000256" key="1">
    <source>
        <dbReference type="ARBA" id="ARBA00022676"/>
    </source>
</evidence>
<keyword evidence="2" id="KW-0808">Transferase</keyword>
<evidence type="ECO:0000259" key="3">
    <source>
        <dbReference type="Pfam" id="PF00535"/>
    </source>
</evidence>
<protein>
    <submittedName>
        <fullName evidence="4">Glycosyltransferase</fullName>
    </submittedName>
</protein>
<evidence type="ECO:0000256" key="2">
    <source>
        <dbReference type="ARBA" id="ARBA00022679"/>
    </source>
</evidence>
<dbReference type="InterPro" id="IPR029044">
    <property type="entry name" value="Nucleotide-diphossugar_trans"/>
</dbReference>
<keyword evidence="1" id="KW-0328">Glycosyltransferase</keyword>
<feature type="domain" description="Glycosyltransferase 2-like" evidence="3">
    <location>
        <begin position="7"/>
        <end position="131"/>
    </location>
</feature>
<sequence length="326" mass="38481">MNDYKISLIIPVYNVQRYLRKSLESVEKQTFKNFEAIIVNDGSTDNSLKIINEFVKRNENFRVISQKNKGLSEARNTGLKVASNTKYIAFLDSDDFFEPEYLEKMYNSASENNADIVCCNFNFFYPKNKISTYWPFFGPAGVYTNERALKKITSCVGIWMFVWVKFFKHSLFTENKIKFYDMYYEDLSTSPRLFYFAKKVVVISDVLYNYTIRDSSIIHTMNAKKINDSISAFGVMRCFYESKGIYKKLERRMKNHAIRFLFLSYYNAFSMHARYSNFRGFFKNIVAISKSINYFISEKRSFRFLDSPPRVPYEVVNPPAKSKINR</sequence>
<dbReference type="SUPFAM" id="SSF53448">
    <property type="entry name" value="Nucleotide-diphospho-sugar transferases"/>
    <property type="match status" value="1"/>
</dbReference>
<dbReference type="PANTHER" id="PTHR22916">
    <property type="entry name" value="GLYCOSYLTRANSFERASE"/>
    <property type="match status" value="1"/>
</dbReference>
<reference evidence="4" key="1">
    <citation type="journal article" date="2023" name="ISME J.">
        <title>Emergence of putative energy parasites within Clostridia revealed by genome analysis of a novel endosymbiotic clade.</title>
        <authorList>
            <person name="Takahashi K."/>
            <person name="Kuwahara H."/>
            <person name="Horikawa Y."/>
            <person name="Izawa K."/>
            <person name="Kato D."/>
            <person name="Inagaki T."/>
            <person name="Yuki M."/>
            <person name="Ohkuma M."/>
            <person name="Hongoh Y."/>
        </authorList>
    </citation>
    <scope>NUCLEOTIDE SEQUENCE</scope>
    <source>
        <strain evidence="4">CfP3-15</strain>
    </source>
</reference>
<dbReference type="Proteomes" id="UP001337580">
    <property type="component" value="Chromosome"/>
</dbReference>
<dbReference type="CDD" id="cd00761">
    <property type="entry name" value="Glyco_tranf_GTA_type"/>
    <property type="match status" value="1"/>
</dbReference>
<gene>
    <name evidence="4" type="ORF">CfP315_0024</name>
</gene>